<feature type="compositionally biased region" description="Basic and acidic residues" evidence="5">
    <location>
        <begin position="225"/>
        <end position="235"/>
    </location>
</feature>
<dbReference type="Proteomes" id="UP000095149">
    <property type="component" value="Unassembled WGS sequence"/>
</dbReference>
<comment type="caution">
    <text evidence="7">The sequence shown here is derived from an EMBL/GenBank/DDBJ whole genome shotgun (WGS) entry which is preliminary data.</text>
</comment>
<dbReference type="Pfam" id="PF03547">
    <property type="entry name" value="Mem_trans"/>
    <property type="match status" value="1"/>
</dbReference>
<dbReference type="InterPro" id="IPR004776">
    <property type="entry name" value="Mem_transp_PIN-like"/>
</dbReference>
<dbReference type="PANTHER" id="PTHR31274:SF1">
    <property type="entry name" value="AGL149CP"/>
    <property type="match status" value="1"/>
</dbReference>
<proteinExistence type="predicted"/>
<evidence type="ECO:0000256" key="3">
    <source>
        <dbReference type="ARBA" id="ARBA00022989"/>
    </source>
</evidence>
<protein>
    <recommendedName>
        <fullName evidence="9">Auxin efflux carrier</fullName>
    </recommendedName>
</protein>
<keyword evidence="2 6" id="KW-0812">Transmembrane</keyword>
<sequence length="537" mass="57994">MAFSATGVMIYKAFAPTLKMIICIAVGYMITKQGIFAPANAKGVSILSLNVALPALIFGSMVSALSVENAPAMGPLVLVAVIYQILGFMFAWLIKELFYVPVDFRYGILVVSLASMGACNLPTAIVQTMAKSAPFDPDTDTELGVAYIAVFVFIMNLTLFPLGLHKLCAWDFREENLTAGPPLPRRECWRQRLQFIRGVFKKDRPTDSDAGSNKGKVKLSNQSVEHLHNQERGSRESGVSSADDEERGEKLGEMVNRARFAGGAEFARKKSRASSFHSMMESTRSIPATAPLDASGIAQPCFSPSGENANQLLPVCSTHAETYRYHQPVTPAASTRSPTWSQRIKSLAIAIFTPLTLSIILGIICSVITPVKALFVDVDNWSGNGIPYAPDGNPPLSFITDTATFLGGMSIPAGLVLLGASFARLKMPKKWSDLPIAAIVVSLLTTSVILLPIFGVFVVQAMRDNTTMYPAKDKMRTFVSILVASTPSSVNQLVITQLYNPLGSADTLSCFLALQYALMPVLSTGLAAIALYITEQQ</sequence>
<feature type="transmembrane region" description="Helical" evidence="6">
    <location>
        <begin position="72"/>
        <end position="94"/>
    </location>
</feature>
<dbReference type="EMBL" id="MEKH01000005">
    <property type="protein sequence ID" value="ODO07797.1"/>
    <property type="molecule type" value="Genomic_DNA"/>
</dbReference>
<keyword evidence="3 6" id="KW-1133">Transmembrane helix</keyword>
<feature type="transmembrane region" description="Helical" evidence="6">
    <location>
        <begin position="434"/>
        <end position="458"/>
    </location>
</feature>
<organism evidence="7 8">
    <name type="scientific">Cryptococcus amylolentus CBS 6273</name>
    <dbReference type="NCBI Taxonomy" id="1296118"/>
    <lineage>
        <taxon>Eukaryota</taxon>
        <taxon>Fungi</taxon>
        <taxon>Dikarya</taxon>
        <taxon>Basidiomycota</taxon>
        <taxon>Agaricomycotina</taxon>
        <taxon>Tremellomycetes</taxon>
        <taxon>Tremellales</taxon>
        <taxon>Cryptococcaceae</taxon>
        <taxon>Cryptococcus</taxon>
    </lineage>
</organism>
<evidence type="ECO:0000256" key="4">
    <source>
        <dbReference type="ARBA" id="ARBA00023136"/>
    </source>
</evidence>
<feature type="transmembrane region" description="Helical" evidence="6">
    <location>
        <begin position="13"/>
        <end position="31"/>
    </location>
</feature>
<feature type="transmembrane region" description="Helical" evidence="6">
    <location>
        <begin position="511"/>
        <end position="533"/>
    </location>
</feature>
<feature type="region of interest" description="Disordered" evidence="5">
    <location>
        <begin position="203"/>
        <end position="252"/>
    </location>
</feature>
<evidence type="ECO:0008006" key="9">
    <source>
        <dbReference type="Google" id="ProtNLM"/>
    </source>
</evidence>
<evidence type="ECO:0000256" key="6">
    <source>
        <dbReference type="SAM" id="Phobius"/>
    </source>
</evidence>
<accession>A0A1E3K5I9</accession>
<feature type="transmembrane region" description="Helical" evidence="6">
    <location>
        <begin position="145"/>
        <end position="164"/>
    </location>
</feature>
<dbReference type="AlphaFoldDB" id="A0A1E3K5I9"/>
<feature type="transmembrane region" description="Helical" evidence="6">
    <location>
        <begin position="403"/>
        <end position="422"/>
    </location>
</feature>
<feature type="transmembrane region" description="Helical" evidence="6">
    <location>
        <begin position="346"/>
        <end position="369"/>
    </location>
</feature>
<dbReference type="GO" id="GO:0055085">
    <property type="term" value="P:transmembrane transport"/>
    <property type="evidence" value="ECO:0007669"/>
    <property type="project" value="InterPro"/>
</dbReference>
<gene>
    <name evidence="7" type="ORF">I350_03376</name>
</gene>
<evidence type="ECO:0000256" key="5">
    <source>
        <dbReference type="SAM" id="MobiDB-lite"/>
    </source>
</evidence>
<keyword evidence="4 6" id="KW-0472">Membrane</keyword>
<evidence type="ECO:0000313" key="8">
    <source>
        <dbReference type="Proteomes" id="UP000095149"/>
    </source>
</evidence>
<dbReference type="GO" id="GO:0016020">
    <property type="term" value="C:membrane"/>
    <property type="evidence" value="ECO:0007669"/>
    <property type="project" value="UniProtKB-SubCell"/>
</dbReference>
<reference evidence="7 8" key="1">
    <citation type="submission" date="2016-06" db="EMBL/GenBank/DDBJ databases">
        <title>Evolution of pathogenesis and genome organization in the Tremellales.</title>
        <authorList>
            <person name="Cuomo C."/>
            <person name="Litvintseva A."/>
            <person name="Heitman J."/>
            <person name="Chen Y."/>
            <person name="Sun S."/>
            <person name="Springer D."/>
            <person name="Dromer F."/>
            <person name="Young S."/>
            <person name="Zeng Q."/>
            <person name="Chapman S."/>
            <person name="Gujja S."/>
            <person name="Saif S."/>
            <person name="Birren B."/>
        </authorList>
    </citation>
    <scope>NUCLEOTIDE SEQUENCE [LARGE SCALE GENOMIC DNA]</scope>
    <source>
        <strain evidence="7 8">CBS 6273</strain>
    </source>
</reference>
<evidence type="ECO:0000256" key="2">
    <source>
        <dbReference type="ARBA" id="ARBA00022692"/>
    </source>
</evidence>
<dbReference type="PANTHER" id="PTHR31274">
    <property type="entry name" value="PROTEIN ECM3"/>
    <property type="match status" value="1"/>
</dbReference>
<evidence type="ECO:0000313" key="7">
    <source>
        <dbReference type="EMBL" id="ODO07797.1"/>
    </source>
</evidence>
<feature type="transmembrane region" description="Helical" evidence="6">
    <location>
        <begin position="43"/>
        <end position="66"/>
    </location>
</feature>
<comment type="subcellular location">
    <subcellularLocation>
        <location evidence="1">Membrane</location>
        <topology evidence="1">Multi-pass membrane protein</topology>
    </subcellularLocation>
</comment>
<name>A0A1E3K5I9_9TREE</name>
<dbReference type="InterPro" id="IPR040254">
    <property type="entry name" value="Ecm3-like"/>
</dbReference>
<evidence type="ECO:0000256" key="1">
    <source>
        <dbReference type="ARBA" id="ARBA00004141"/>
    </source>
</evidence>
<dbReference type="OrthoDB" id="435607at2759"/>
<feature type="transmembrane region" description="Helical" evidence="6">
    <location>
        <begin position="106"/>
        <end position="125"/>
    </location>
</feature>